<evidence type="ECO:0000256" key="2">
    <source>
        <dbReference type="ARBA" id="ARBA00004174"/>
    </source>
</evidence>
<feature type="transmembrane region" description="Helical" evidence="15">
    <location>
        <begin position="6"/>
        <end position="26"/>
    </location>
</feature>
<evidence type="ECO:0000313" key="17">
    <source>
        <dbReference type="Proteomes" id="UP001168821"/>
    </source>
</evidence>
<reference evidence="16" key="1">
    <citation type="journal article" date="2023" name="G3 (Bethesda)">
        <title>Whole genome assemblies of Zophobas morio and Tenebrio molitor.</title>
        <authorList>
            <person name="Kaur S."/>
            <person name="Stinson S.A."/>
            <person name="diCenzo G.C."/>
        </authorList>
    </citation>
    <scope>NUCLEOTIDE SEQUENCE</scope>
    <source>
        <strain evidence="16">QUZm001</strain>
    </source>
</reference>
<dbReference type="GO" id="GO:0005789">
    <property type="term" value="C:endoplasmic reticulum membrane"/>
    <property type="evidence" value="ECO:0007669"/>
    <property type="project" value="UniProtKB-SubCell"/>
</dbReference>
<keyword evidence="6 13" id="KW-0479">Metal-binding</keyword>
<dbReference type="SUPFAM" id="SSF48264">
    <property type="entry name" value="Cytochrome P450"/>
    <property type="match status" value="1"/>
</dbReference>
<dbReference type="AlphaFoldDB" id="A0AA38HL69"/>
<dbReference type="Gene3D" id="1.10.630.10">
    <property type="entry name" value="Cytochrome P450"/>
    <property type="match status" value="1"/>
</dbReference>
<evidence type="ECO:0008006" key="18">
    <source>
        <dbReference type="Google" id="ProtNLM"/>
    </source>
</evidence>
<evidence type="ECO:0000256" key="13">
    <source>
        <dbReference type="PIRSR" id="PIRSR602401-1"/>
    </source>
</evidence>
<dbReference type="FunFam" id="1.10.630.10:FF:000042">
    <property type="entry name" value="Cytochrome P450"/>
    <property type="match status" value="1"/>
</dbReference>
<feature type="binding site" description="axial binding residue" evidence="13">
    <location>
        <position position="436"/>
    </location>
    <ligand>
        <name>heme</name>
        <dbReference type="ChEBI" id="CHEBI:30413"/>
    </ligand>
    <ligandPart>
        <name>Fe</name>
        <dbReference type="ChEBI" id="CHEBI:18248"/>
    </ligandPart>
</feature>
<dbReference type="CDD" id="cd11056">
    <property type="entry name" value="CYP6-like"/>
    <property type="match status" value="1"/>
</dbReference>
<comment type="cofactor">
    <cofactor evidence="1 13">
        <name>heme</name>
        <dbReference type="ChEBI" id="CHEBI:30413"/>
    </cofactor>
</comment>
<sequence length="492" mass="56858">MLMVSLFLVFITAACIIFIVIFKWIFQYWHRKKLPFLKPQIPFGNYPNFFKSKENLGMETAQLYAQMKKKGWKHGGIYILTFPIYMFVHLDYLKNVVEDDGHFCDRLLVGNPKVEPLHAHLMNLKGTQWRYMRTKLSPGFTSGKTKMMFDIIKQCQDCLVKKVENLGCVEVEELCKNFTTDVIGSCAFGLDCKSMENEISPFKIYTRRALPTTTLISRLKLTFFSNFPRFGSFLNIRTIDKDVHDFFMNLVHEVIEYREKNGDSRNDFIQSLIEIKKSGSLTVEDIAAQTFVFFLAGLETSALLMAWTLYELAKNLEIQEGLRDEICEVLEKFDGRICYQSLQEMKYFDQVMNETMRKFPPVPFVNRVCTKDYKIPEEDTIIEKGTAVVIPILGIHRDADYYPDPEKFDPGRFSEENKKKMPSCAYIPFGKGPRSCIGMRLGLLQAKVGLCGLVRNFRFTLNEKTPDVMRLNPGSLFSSPEGGIWLDVEKCL</sequence>
<evidence type="ECO:0000256" key="7">
    <source>
        <dbReference type="ARBA" id="ARBA00022824"/>
    </source>
</evidence>
<keyword evidence="8" id="KW-0492">Microsome</keyword>
<dbReference type="GO" id="GO:0005506">
    <property type="term" value="F:iron ion binding"/>
    <property type="evidence" value="ECO:0007669"/>
    <property type="project" value="InterPro"/>
</dbReference>
<evidence type="ECO:0000256" key="12">
    <source>
        <dbReference type="ARBA" id="ARBA00023136"/>
    </source>
</evidence>
<keyword evidence="7" id="KW-0256">Endoplasmic reticulum</keyword>
<keyword evidence="15" id="KW-1133">Transmembrane helix</keyword>
<dbReference type="GO" id="GO:0020037">
    <property type="term" value="F:heme binding"/>
    <property type="evidence" value="ECO:0007669"/>
    <property type="project" value="InterPro"/>
</dbReference>
<dbReference type="PROSITE" id="PS00086">
    <property type="entry name" value="CYTOCHROME_P450"/>
    <property type="match status" value="1"/>
</dbReference>
<keyword evidence="17" id="KW-1185">Reference proteome</keyword>
<comment type="similarity">
    <text evidence="4 14">Belongs to the cytochrome P450 family.</text>
</comment>
<dbReference type="InterPro" id="IPR036396">
    <property type="entry name" value="Cyt_P450_sf"/>
</dbReference>
<evidence type="ECO:0000256" key="11">
    <source>
        <dbReference type="ARBA" id="ARBA00023033"/>
    </source>
</evidence>
<evidence type="ECO:0000256" key="9">
    <source>
        <dbReference type="ARBA" id="ARBA00023002"/>
    </source>
</evidence>
<evidence type="ECO:0000256" key="5">
    <source>
        <dbReference type="ARBA" id="ARBA00022617"/>
    </source>
</evidence>
<keyword evidence="9 14" id="KW-0560">Oxidoreductase</keyword>
<evidence type="ECO:0000256" key="15">
    <source>
        <dbReference type="SAM" id="Phobius"/>
    </source>
</evidence>
<gene>
    <name evidence="16" type="ORF">Zmor_003935</name>
</gene>
<keyword evidence="12 15" id="KW-0472">Membrane</keyword>
<keyword evidence="10 13" id="KW-0408">Iron</keyword>
<organism evidence="16 17">
    <name type="scientific">Zophobas morio</name>
    <dbReference type="NCBI Taxonomy" id="2755281"/>
    <lineage>
        <taxon>Eukaryota</taxon>
        <taxon>Metazoa</taxon>
        <taxon>Ecdysozoa</taxon>
        <taxon>Arthropoda</taxon>
        <taxon>Hexapoda</taxon>
        <taxon>Insecta</taxon>
        <taxon>Pterygota</taxon>
        <taxon>Neoptera</taxon>
        <taxon>Endopterygota</taxon>
        <taxon>Coleoptera</taxon>
        <taxon>Polyphaga</taxon>
        <taxon>Cucujiformia</taxon>
        <taxon>Tenebrionidae</taxon>
        <taxon>Zophobas</taxon>
    </lineage>
</organism>
<dbReference type="InterPro" id="IPR001128">
    <property type="entry name" value="Cyt_P450"/>
</dbReference>
<dbReference type="Proteomes" id="UP001168821">
    <property type="component" value="Unassembled WGS sequence"/>
</dbReference>
<proteinExistence type="inferred from homology"/>
<dbReference type="GO" id="GO:0004497">
    <property type="term" value="F:monooxygenase activity"/>
    <property type="evidence" value="ECO:0007669"/>
    <property type="project" value="UniProtKB-KW"/>
</dbReference>
<evidence type="ECO:0000256" key="1">
    <source>
        <dbReference type="ARBA" id="ARBA00001971"/>
    </source>
</evidence>
<evidence type="ECO:0000256" key="14">
    <source>
        <dbReference type="RuleBase" id="RU000461"/>
    </source>
</evidence>
<evidence type="ECO:0000256" key="3">
    <source>
        <dbReference type="ARBA" id="ARBA00004406"/>
    </source>
</evidence>
<evidence type="ECO:0000256" key="8">
    <source>
        <dbReference type="ARBA" id="ARBA00022848"/>
    </source>
</evidence>
<protein>
    <recommendedName>
        <fullName evidence="18">Cytochrome P450</fullName>
    </recommendedName>
</protein>
<keyword evidence="11 14" id="KW-0503">Monooxygenase</keyword>
<keyword evidence="5 13" id="KW-0349">Heme</keyword>
<evidence type="ECO:0000256" key="10">
    <source>
        <dbReference type="ARBA" id="ARBA00023004"/>
    </source>
</evidence>
<dbReference type="PRINTS" id="PR00463">
    <property type="entry name" value="EP450I"/>
</dbReference>
<comment type="caution">
    <text evidence="16">The sequence shown here is derived from an EMBL/GenBank/DDBJ whole genome shotgun (WGS) entry which is preliminary data.</text>
</comment>
<dbReference type="PRINTS" id="PR00385">
    <property type="entry name" value="P450"/>
</dbReference>
<dbReference type="GO" id="GO:0016705">
    <property type="term" value="F:oxidoreductase activity, acting on paired donors, with incorporation or reduction of molecular oxygen"/>
    <property type="evidence" value="ECO:0007669"/>
    <property type="project" value="InterPro"/>
</dbReference>
<accession>A0AA38HL69</accession>
<keyword evidence="15" id="KW-0812">Transmembrane</keyword>
<evidence type="ECO:0000256" key="4">
    <source>
        <dbReference type="ARBA" id="ARBA00010617"/>
    </source>
</evidence>
<dbReference type="InterPro" id="IPR050476">
    <property type="entry name" value="Insect_CytP450_Detox"/>
</dbReference>
<evidence type="ECO:0000313" key="16">
    <source>
        <dbReference type="EMBL" id="KAJ3639256.1"/>
    </source>
</evidence>
<dbReference type="InterPro" id="IPR002401">
    <property type="entry name" value="Cyt_P450_E_grp-I"/>
</dbReference>
<dbReference type="PANTHER" id="PTHR24292:SF100">
    <property type="entry name" value="CYTOCHROME P450 6A16, ISOFORM B-RELATED"/>
    <property type="match status" value="1"/>
</dbReference>
<evidence type="ECO:0000256" key="6">
    <source>
        <dbReference type="ARBA" id="ARBA00022723"/>
    </source>
</evidence>
<comment type="subcellular location">
    <subcellularLocation>
        <location evidence="3">Endoplasmic reticulum membrane</location>
        <topology evidence="3">Peripheral membrane protein</topology>
    </subcellularLocation>
    <subcellularLocation>
        <location evidence="2">Microsome membrane</location>
        <topology evidence="2">Peripheral membrane protein</topology>
    </subcellularLocation>
</comment>
<dbReference type="InterPro" id="IPR017972">
    <property type="entry name" value="Cyt_P450_CS"/>
</dbReference>
<name>A0AA38HL69_9CUCU</name>
<dbReference type="EMBL" id="JALNTZ010000011">
    <property type="protein sequence ID" value="KAJ3639256.1"/>
    <property type="molecule type" value="Genomic_DNA"/>
</dbReference>
<dbReference type="Pfam" id="PF00067">
    <property type="entry name" value="p450"/>
    <property type="match status" value="1"/>
</dbReference>
<dbReference type="PANTHER" id="PTHR24292">
    <property type="entry name" value="CYTOCHROME P450"/>
    <property type="match status" value="1"/>
</dbReference>